<feature type="region of interest" description="Disordered" evidence="1">
    <location>
        <begin position="417"/>
        <end position="441"/>
    </location>
</feature>
<accession>A0A7J0DKW4</accession>
<dbReference type="AlphaFoldDB" id="A0A7J0DKW4"/>
<dbReference type="OrthoDB" id="685909at2759"/>
<keyword evidence="3" id="KW-1185">Reference proteome</keyword>
<feature type="compositionally biased region" description="Basic and acidic residues" evidence="1">
    <location>
        <begin position="34"/>
        <end position="47"/>
    </location>
</feature>
<reference evidence="3" key="1">
    <citation type="submission" date="2019-07" db="EMBL/GenBank/DDBJ databases">
        <title>De Novo Assembly of kiwifruit Actinidia rufa.</title>
        <authorList>
            <person name="Sugita-Konishi S."/>
            <person name="Sato K."/>
            <person name="Mori E."/>
            <person name="Abe Y."/>
            <person name="Kisaki G."/>
            <person name="Hamano K."/>
            <person name="Suezawa K."/>
            <person name="Otani M."/>
            <person name="Fukuda T."/>
            <person name="Manabe T."/>
            <person name="Gomi K."/>
            <person name="Tabuchi M."/>
            <person name="Akimitsu K."/>
            <person name="Kataoka I."/>
        </authorList>
    </citation>
    <scope>NUCLEOTIDE SEQUENCE [LARGE SCALE GENOMIC DNA]</scope>
    <source>
        <strain evidence="3">cv. Fuchu</strain>
    </source>
</reference>
<feature type="region of interest" description="Disordered" evidence="1">
    <location>
        <begin position="34"/>
        <end position="63"/>
    </location>
</feature>
<feature type="compositionally biased region" description="Basic and acidic residues" evidence="1">
    <location>
        <begin position="301"/>
        <end position="312"/>
    </location>
</feature>
<evidence type="ECO:0000256" key="1">
    <source>
        <dbReference type="SAM" id="MobiDB-lite"/>
    </source>
</evidence>
<dbReference type="EMBL" id="BJWL01000247">
    <property type="protein sequence ID" value="GFS36288.1"/>
    <property type="molecule type" value="Genomic_DNA"/>
</dbReference>
<feature type="region of interest" description="Disordered" evidence="1">
    <location>
        <begin position="206"/>
        <end position="242"/>
    </location>
</feature>
<evidence type="ECO:0000313" key="2">
    <source>
        <dbReference type="EMBL" id="GFS36288.1"/>
    </source>
</evidence>
<feature type="compositionally biased region" description="Basic and acidic residues" evidence="1">
    <location>
        <begin position="274"/>
        <end position="284"/>
    </location>
</feature>
<sequence length="441" mass="48876">MYNRSRVGDLENLEDSLPSWIFKHLGGGSSYMTDEKNKLPFSPREDLPEASPPGMIPLTKGVTQDLGPKPRSWLRTILSIRLGEVAFYEAAFLAELRCVNTLLKNPKPDSGWLYFKARPSKNVFKGSPSNVKGWKSRFFFVSGDDWEILLNITSNEVPRVPRVWGTPNIEEARMRRVLQKIGLRGYFNIPNILDSRTFHRFFAPGRGQMSSSGGDKDMSKDGAVTTSGNRGTIKKERRRNLPPLPNLTMLRLLGGKVPDPLAMSKRISLAKLTKRVDDKKENEGSKVATSSNTGVVAPPPEAKKAKSSKAESKGVTPPVPPKGESSKRPSSKKPNEVLGEGASMYASPSMAEKILFGVILPANKEKVKKPSLDQVVTISFHILVQGFDFCKRQLARHHPNLGIDLDSMGLDHNLLAEEEGEGEEEEVEEGEKEEVMEKGNE</sequence>
<name>A0A7J0DKW4_9ERIC</name>
<feature type="region of interest" description="Disordered" evidence="1">
    <location>
        <begin position="274"/>
        <end position="338"/>
    </location>
</feature>
<proteinExistence type="predicted"/>
<dbReference type="Proteomes" id="UP000585474">
    <property type="component" value="Unassembled WGS sequence"/>
</dbReference>
<comment type="caution">
    <text evidence="2">The sequence shown here is derived from an EMBL/GenBank/DDBJ whole genome shotgun (WGS) entry which is preliminary data.</text>
</comment>
<feature type="compositionally biased region" description="Acidic residues" evidence="1">
    <location>
        <begin position="417"/>
        <end position="432"/>
    </location>
</feature>
<organism evidence="2 3">
    <name type="scientific">Actinidia rufa</name>
    <dbReference type="NCBI Taxonomy" id="165716"/>
    <lineage>
        <taxon>Eukaryota</taxon>
        <taxon>Viridiplantae</taxon>
        <taxon>Streptophyta</taxon>
        <taxon>Embryophyta</taxon>
        <taxon>Tracheophyta</taxon>
        <taxon>Spermatophyta</taxon>
        <taxon>Magnoliopsida</taxon>
        <taxon>eudicotyledons</taxon>
        <taxon>Gunneridae</taxon>
        <taxon>Pentapetalae</taxon>
        <taxon>asterids</taxon>
        <taxon>Ericales</taxon>
        <taxon>Actinidiaceae</taxon>
        <taxon>Actinidia</taxon>
    </lineage>
</organism>
<protein>
    <submittedName>
        <fullName evidence="2">Uncharacterized protein</fullName>
    </submittedName>
</protein>
<gene>
    <name evidence="2" type="ORF">Acr_00g0045150</name>
</gene>
<evidence type="ECO:0000313" key="3">
    <source>
        <dbReference type="Proteomes" id="UP000585474"/>
    </source>
</evidence>